<name>A0A832T609_PYRHR</name>
<organism evidence="2 3">
    <name type="scientific">Pyrococcus horikoshii</name>
    <dbReference type="NCBI Taxonomy" id="53953"/>
    <lineage>
        <taxon>Archaea</taxon>
        <taxon>Methanobacteriati</taxon>
        <taxon>Methanobacteriota</taxon>
        <taxon>Thermococci</taxon>
        <taxon>Thermococcales</taxon>
        <taxon>Thermococcaceae</taxon>
        <taxon>Pyrococcus</taxon>
    </lineage>
</organism>
<evidence type="ECO:0000259" key="1">
    <source>
        <dbReference type="PROSITE" id="PS50819"/>
    </source>
</evidence>
<dbReference type="InterPro" id="IPR004042">
    <property type="entry name" value="Intein_endonuc_central"/>
</dbReference>
<dbReference type="SUPFAM" id="SSF55608">
    <property type="entry name" value="Homing endonucleases"/>
    <property type="match status" value="2"/>
</dbReference>
<proteinExistence type="predicted"/>
<dbReference type="Proteomes" id="UP000617544">
    <property type="component" value="Unassembled WGS sequence"/>
</dbReference>
<dbReference type="InterPro" id="IPR004860">
    <property type="entry name" value="LAGLIDADG_dom"/>
</dbReference>
<dbReference type="InterPro" id="IPR006142">
    <property type="entry name" value="INTEIN"/>
</dbReference>
<dbReference type="EMBL" id="DUJN01000004">
    <property type="protein sequence ID" value="HII61111.1"/>
    <property type="molecule type" value="Genomic_DNA"/>
</dbReference>
<dbReference type="OMA" id="KATVIRW"/>
<keyword evidence="2" id="KW-0540">Nuclease</keyword>
<feature type="domain" description="DOD-type homing endonuclease" evidence="1">
    <location>
        <begin position="77"/>
        <end position="209"/>
    </location>
</feature>
<protein>
    <submittedName>
        <fullName evidence="2">DNA endonuclease</fullName>
    </submittedName>
</protein>
<dbReference type="PRINTS" id="PR00379">
    <property type="entry name" value="INTEIN"/>
</dbReference>
<dbReference type="AlphaFoldDB" id="A0A832T609"/>
<dbReference type="GO" id="GO:0004519">
    <property type="term" value="F:endonuclease activity"/>
    <property type="evidence" value="ECO:0007669"/>
    <property type="project" value="UniProtKB-KW"/>
</dbReference>
<dbReference type="GeneID" id="1444189"/>
<dbReference type="PROSITE" id="PS50819">
    <property type="entry name" value="INTEIN_ENDONUCLEASE"/>
    <property type="match status" value="1"/>
</dbReference>
<comment type="caution">
    <text evidence="2">The sequence shown here is derived from an EMBL/GenBank/DDBJ whole genome shotgun (WGS) entry which is preliminary data.</text>
</comment>
<reference evidence="2" key="1">
    <citation type="journal article" date="2020" name="bioRxiv">
        <title>A rank-normalized archaeal taxonomy based on genome phylogeny resolves widespread incomplete and uneven classifications.</title>
        <authorList>
            <person name="Rinke C."/>
            <person name="Chuvochina M."/>
            <person name="Mussig A.J."/>
            <person name="Chaumeil P.-A."/>
            <person name="Waite D.W."/>
            <person name="Whitman W.B."/>
            <person name="Parks D.H."/>
            <person name="Hugenholtz P."/>
        </authorList>
    </citation>
    <scope>NUCLEOTIDE SEQUENCE</scope>
    <source>
        <strain evidence="2">UBA8834</strain>
    </source>
</reference>
<evidence type="ECO:0000313" key="3">
    <source>
        <dbReference type="Proteomes" id="UP000617544"/>
    </source>
</evidence>
<sequence length="277" mass="32346">MLTLKDLGQEELLELLEYVKELRSTGLSYSKIAKRIAEERGVKVSKTTVLRWCKGKHNPFGKIKVVNLKPSPPLAYIVGVYFGDGSISLNDYKYRIRLKVVDKEFAEAFAEALREIGTNPQFYEESDGRRKRFVAEATSKSLYKFLEKPKEELFEVAKAYPREFLKGFFDSEGYVYLDPKTKKISYVSVWNYELELLEFSQGLLSCLGIHSKIRASKKAGSRVLIRGEQYSYKKNLYELRIYRVESVRRFAKEVGFTISRKQNKLREWLLIKFNEHL</sequence>
<dbReference type="InterPro" id="IPR027434">
    <property type="entry name" value="Homing_endonucl"/>
</dbReference>
<evidence type="ECO:0000313" key="2">
    <source>
        <dbReference type="EMBL" id="HII61111.1"/>
    </source>
</evidence>
<keyword evidence="2" id="KW-0255">Endonuclease</keyword>
<dbReference type="GO" id="GO:0016539">
    <property type="term" value="P:intein-mediated protein splicing"/>
    <property type="evidence" value="ECO:0007669"/>
    <property type="project" value="InterPro"/>
</dbReference>
<dbReference type="RefSeq" id="WP_010884402.1">
    <property type="nucleotide sequence ID" value="NZ_DUJN01000004.1"/>
</dbReference>
<keyword evidence="2" id="KW-0378">Hydrolase</keyword>
<dbReference type="Gene3D" id="3.10.28.10">
    <property type="entry name" value="Homing endonucleases"/>
    <property type="match status" value="2"/>
</dbReference>
<gene>
    <name evidence="2" type="ORF">HA331_05050</name>
</gene>
<accession>A0A832T609</accession>
<dbReference type="Pfam" id="PF14528">
    <property type="entry name" value="LAGLIDADG_3"/>
    <property type="match status" value="2"/>
</dbReference>